<feature type="domain" description="AMP-dependent synthetase/ligase" evidence="5">
    <location>
        <begin position="35"/>
        <end position="390"/>
    </location>
</feature>
<dbReference type="PANTHER" id="PTHR24096">
    <property type="entry name" value="LONG-CHAIN-FATTY-ACID--COA LIGASE"/>
    <property type="match status" value="1"/>
</dbReference>
<organism evidence="7 8">
    <name type="scientific">Loxostege sticticalis</name>
    <name type="common">Beet webworm moth</name>
    <dbReference type="NCBI Taxonomy" id="481309"/>
    <lineage>
        <taxon>Eukaryota</taxon>
        <taxon>Metazoa</taxon>
        <taxon>Ecdysozoa</taxon>
        <taxon>Arthropoda</taxon>
        <taxon>Hexapoda</taxon>
        <taxon>Insecta</taxon>
        <taxon>Pterygota</taxon>
        <taxon>Neoptera</taxon>
        <taxon>Endopterygota</taxon>
        <taxon>Lepidoptera</taxon>
        <taxon>Glossata</taxon>
        <taxon>Ditrysia</taxon>
        <taxon>Pyraloidea</taxon>
        <taxon>Crambidae</taxon>
        <taxon>Pyraustinae</taxon>
        <taxon>Loxostege</taxon>
    </lineage>
</organism>
<dbReference type="PANTHER" id="PTHR24096:SF149">
    <property type="entry name" value="AMP-BINDING DOMAIN-CONTAINING PROTEIN-RELATED"/>
    <property type="match status" value="1"/>
</dbReference>
<proteinExistence type="inferred from homology"/>
<dbReference type="InterPro" id="IPR000873">
    <property type="entry name" value="AMP-dep_synth/lig_dom"/>
</dbReference>
<evidence type="ECO:0000313" key="7">
    <source>
        <dbReference type="EMBL" id="KAL0851121.1"/>
    </source>
</evidence>
<comment type="caution">
    <text evidence="7">The sequence shown here is derived from an EMBL/GenBank/DDBJ whole genome shotgun (WGS) entry which is preliminary data.</text>
</comment>
<dbReference type="AlphaFoldDB" id="A0ABD0TPI9"/>
<evidence type="ECO:0000259" key="6">
    <source>
        <dbReference type="Pfam" id="PF13193"/>
    </source>
</evidence>
<dbReference type="GO" id="GO:0016874">
    <property type="term" value="F:ligase activity"/>
    <property type="evidence" value="ECO:0007669"/>
    <property type="project" value="UniProtKB-KW"/>
</dbReference>
<dbReference type="Gene3D" id="3.40.50.12780">
    <property type="entry name" value="N-terminal domain of ligase-like"/>
    <property type="match status" value="1"/>
</dbReference>
<reference evidence="7 8" key="1">
    <citation type="submission" date="2024-06" db="EMBL/GenBank/DDBJ databases">
        <title>A chromosome-level genome assembly of beet webworm, Loxostege sticticalis.</title>
        <authorList>
            <person name="Zhang Y."/>
        </authorList>
    </citation>
    <scope>NUCLEOTIDE SEQUENCE [LARGE SCALE GENOMIC DNA]</scope>
    <source>
        <strain evidence="7">AQ028</strain>
        <tissue evidence="7">Male pupae</tissue>
    </source>
</reference>
<comment type="subcellular location">
    <subcellularLocation>
        <location evidence="1">Peroxisome</location>
    </subcellularLocation>
</comment>
<accession>A0ABD0TPI9</accession>
<dbReference type="InterPro" id="IPR042099">
    <property type="entry name" value="ANL_N_sf"/>
</dbReference>
<evidence type="ECO:0008006" key="9">
    <source>
        <dbReference type="Google" id="ProtNLM"/>
    </source>
</evidence>
<keyword evidence="3" id="KW-0436">Ligase</keyword>
<comment type="similarity">
    <text evidence="2">Belongs to the ATP-dependent AMP-binding enzyme family.</text>
</comment>
<dbReference type="Gene3D" id="3.30.300.30">
    <property type="match status" value="1"/>
</dbReference>
<sequence length="533" mass="59147">MTGDKTPRVISVDVNFTLPSHLNYGTFILERISNLNEKVAFINGATDEKISFGEVAQQVVNVSSSLTKLGIKKGDVVALCSENRPEFLISAIAALCSGAVITFINSSYNKDELVHTMGISKPTYIFMSPNTFKSFHEVIKESRPVCKFFVFGDADKRVATSYDELSRSHVNRQSFQPVDFKGRVETALILYSSGTTGPPKGAKLTHSGLIIAGMQPTCTKRQLNILSIAPWSNTVGYINTIREIIRGQTCIYLNKFNEATYLRAVEKHKAGLLMAVPPLIVLLAKSSILNKYDVSSVELMYCGGAPLDWSVIMEIKQRFPNLKHVLQGYGMTETTGVLTEEHEGMTQNGSVGRVAPGNIVKVVDIETRQILGPNEQGEVCVKGPVLFEGYIGKDMSEYLDEDGYYKTGDVAYYDDEGFFFITDRLKELIKYKAWQVAPSELEALILQHPKVKDVGVIGKPDQLAGELPTAFVVKKSEDLTEKEIIDFVASKVSPWKHLRGGVRFIDEVPKNGSGKILRRMLRDVLKENPRSKL</sequence>
<protein>
    <recommendedName>
        <fullName evidence="9">Luciferin 4-monooxygenase</fullName>
    </recommendedName>
</protein>
<dbReference type="Pfam" id="PF13193">
    <property type="entry name" value="AMP-binding_C"/>
    <property type="match status" value="1"/>
</dbReference>
<evidence type="ECO:0000256" key="1">
    <source>
        <dbReference type="ARBA" id="ARBA00004275"/>
    </source>
</evidence>
<evidence type="ECO:0000256" key="4">
    <source>
        <dbReference type="ARBA" id="ARBA00023140"/>
    </source>
</evidence>
<evidence type="ECO:0000259" key="5">
    <source>
        <dbReference type="Pfam" id="PF00501"/>
    </source>
</evidence>
<evidence type="ECO:0000256" key="3">
    <source>
        <dbReference type="ARBA" id="ARBA00022598"/>
    </source>
</evidence>
<dbReference type="InterPro" id="IPR025110">
    <property type="entry name" value="AMP-bd_C"/>
</dbReference>
<dbReference type="SUPFAM" id="SSF56801">
    <property type="entry name" value="Acetyl-CoA synthetase-like"/>
    <property type="match status" value="1"/>
</dbReference>
<dbReference type="Proteomes" id="UP001549921">
    <property type="component" value="Unassembled WGS sequence"/>
</dbReference>
<gene>
    <name evidence="7" type="ORF">ABMA28_006988</name>
</gene>
<dbReference type="EMBL" id="JBEDNZ010000002">
    <property type="protein sequence ID" value="KAL0851121.1"/>
    <property type="molecule type" value="Genomic_DNA"/>
</dbReference>
<dbReference type="FunFam" id="3.30.300.30:FF:000007">
    <property type="entry name" value="4-coumarate--CoA ligase 2"/>
    <property type="match status" value="1"/>
</dbReference>
<keyword evidence="4" id="KW-0576">Peroxisome</keyword>
<dbReference type="CDD" id="cd05911">
    <property type="entry name" value="Firefly_Luc_like"/>
    <property type="match status" value="1"/>
</dbReference>
<dbReference type="PROSITE" id="PS00455">
    <property type="entry name" value="AMP_BINDING"/>
    <property type="match status" value="1"/>
</dbReference>
<dbReference type="InterPro" id="IPR045851">
    <property type="entry name" value="AMP-bd_C_sf"/>
</dbReference>
<dbReference type="InterPro" id="IPR020845">
    <property type="entry name" value="AMP-binding_CS"/>
</dbReference>
<evidence type="ECO:0000256" key="2">
    <source>
        <dbReference type="ARBA" id="ARBA00006432"/>
    </source>
</evidence>
<feature type="domain" description="AMP-binding enzyme C-terminal" evidence="6">
    <location>
        <begin position="440"/>
        <end position="515"/>
    </location>
</feature>
<dbReference type="GO" id="GO:0005777">
    <property type="term" value="C:peroxisome"/>
    <property type="evidence" value="ECO:0007669"/>
    <property type="project" value="UniProtKB-SubCell"/>
</dbReference>
<name>A0ABD0TPI9_LOXSC</name>
<evidence type="ECO:0000313" key="8">
    <source>
        <dbReference type="Proteomes" id="UP001549921"/>
    </source>
</evidence>
<dbReference type="Pfam" id="PF00501">
    <property type="entry name" value="AMP-binding"/>
    <property type="match status" value="1"/>
</dbReference>